<reference evidence="1 2" key="1">
    <citation type="submission" date="2020-07" db="EMBL/GenBank/DDBJ databases">
        <title>Comparative genomics of pyrophilous fungi reveals a link between fire events and developmental genes.</title>
        <authorList>
            <consortium name="DOE Joint Genome Institute"/>
            <person name="Steindorff A.S."/>
            <person name="Carver A."/>
            <person name="Calhoun S."/>
            <person name="Stillman K."/>
            <person name="Liu H."/>
            <person name="Lipzen A."/>
            <person name="Pangilinan J."/>
            <person name="Labutti K."/>
            <person name="Bruns T.D."/>
            <person name="Grigoriev I.V."/>
        </authorList>
    </citation>
    <scope>NUCLEOTIDE SEQUENCE [LARGE SCALE GENOMIC DNA]</scope>
    <source>
        <strain evidence="1 2">CBS 144469</strain>
    </source>
</reference>
<dbReference type="AlphaFoldDB" id="A0A8H6I080"/>
<organism evidence="1 2">
    <name type="scientific">Ephemerocybe angulata</name>
    <dbReference type="NCBI Taxonomy" id="980116"/>
    <lineage>
        <taxon>Eukaryota</taxon>
        <taxon>Fungi</taxon>
        <taxon>Dikarya</taxon>
        <taxon>Basidiomycota</taxon>
        <taxon>Agaricomycotina</taxon>
        <taxon>Agaricomycetes</taxon>
        <taxon>Agaricomycetidae</taxon>
        <taxon>Agaricales</taxon>
        <taxon>Agaricineae</taxon>
        <taxon>Psathyrellaceae</taxon>
        <taxon>Ephemerocybe</taxon>
    </lineage>
</organism>
<dbReference type="Proteomes" id="UP000521943">
    <property type="component" value="Unassembled WGS sequence"/>
</dbReference>
<name>A0A8H6I080_9AGAR</name>
<dbReference type="EMBL" id="JACGCI010000032">
    <property type="protein sequence ID" value="KAF6754996.1"/>
    <property type="molecule type" value="Genomic_DNA"/>
</dbReference>
<proteinExistence type="predicted"/>
<gene>
    <name evidence="1" type="ORF">DFP72DRAFT_847954</name>
</gene>
<sequence>MTDEEVCKWVSYATKRMNMPMIGEEDYESMQRRQREVEGWEDLVICRHTTMRLHSSDGAVASAPLLIRLLVGGNILGEDDAVAAAALLVGLRVGGDIRSGGLGDGGERDGGEGVHCEVRW</sequence>
<comment type="caution">
    <text evidence="1">The sequence shown here is derived from an EMBL/GenBank/DDBJ whole genome shotgun (WGS) entry which is preliminary data.</text>
</comment>
<keyword evidence="2" id="KW-1185">Reference proteome</keyword>
<evidence type="ECO:0000313" key="1">
    <source>
        <dbReference type="EMBL" id="KAF6754996.1"/>
    </source>
</evidence>
<accession>A0A8H6I080</accession>
<evidence type="ECO:0000313" key="2">
    <source>
        <dbReference type="Proteomes" id="UP000521943"/>
    </source>
</evidence>
<protein>
    <submittedName>
        <fullName evidence="1">Uncharacterized protein</fullName>
    </submittedName>
</protein>